<evidence type="ECO:0000256" key="26">
    <source>
        <dbReference type="ARBA" id="ARBA00023139"/>
    </source>
</evidence>
<evidence type="ECO:0000256" key="20">
    <source>
        <dbReference type="ARBA" id="ARBA00022879"/>
    </source>
</evidence>
<dbReference type="HAMAP" id="MF_04083">
    <property type="entry name" value="HIV_ENV"/>
    <property type="match status" value="1"/>
</dbReference>
<comment type="PTM">
    <text evidence="33">Palmitoylation of the transmembrane protein and of Env polyprotein (prior to its proteolytic cleavage) is essential for their association with host cell membrane lipid rafts. Palmitoylation is therefore required for envelope trafficking to classical lipid rafts, but not for viral replication.</text>
</comment>
<keyword evidence="12 33" id="KW-1162">Viral penetration into host cytoplasm</keyword>
<evidence type="ECO:0000256" key="31">
    <source>
        <dbReference type="ARBA" id="ARBA00023296"/>
    </source>
</evidence>
<keyword evidence="19 33" id="KW-1043">Host membrane</keyword>
<dbReference type="InterPro" id="IPR036377">
    <property type="entry name" value="Gp120_core_sf"/>
</dbReference>
<keyword evidence="14 33" id="KW-0812">Transmembrane</keyword>
<evidence type="ECO:0000256" key="13">
    <source>
        <dbReference type="ARBA" id="ARBA00022685"/>
    </source>
</evidence>
<feature type="topological domain" description="Cytoplasmic" evidence="33">
    <location>
        <begin position="701"/>
        <end position="847"/>
    </location>
</feature>
<comment type="domain">
    <text evidence="33 34">The 17 amino acids long immunosuppressive region is present in many retroviral envelope proteins. Synthetic peptides derived from this relatively conserved sequence inhibit immune function in vitro and in vivo.</text>
</comment>
<dbReference type="GO" id="GO:0019064">
    <property type="term" value="P:fusion of virus membrane with host plasma membrane"/>
    <property type="evidence" value="ECO:0007669"/>
    <property type="project" value="UniProtKB-UniRule"/>
</dbReference>
<comment type="domain">
    <text evidence="33">Some of the most genetically diverse regions of the viral genome are present in Env. They are called variable regions 1 through 5 (V1 through V5). Coreceptor usage of gp120 is determined mainly by the primary structure of the third variable region (V3) in the outer domain of gp120. The sequence of V3 determines which coreceptor, CCR5 and/or CXCR4 (corresponding to R5/macrophage, X4/T cell and R5X4/T cell and macrophage tropism), is used to trigger the fusion potential of the Env complex, and hence which cells the virus can infect. Binding to CCR5 involves a region adjacent in addition to V3.</text>
</comment>
<evidence type="ECO:0000256" key="35">
    <source>
        <dbReference type="SAM" id="MobiDB-lite"/>
    </source>
</evidence>
<comment type="subunit">
    <text evidence="33">The mature envelope protein (Env) consists of a homotrimer of non-covalently associated gp120-gp41 heterodimers. The resulting complex protrudes from the virus surface as a spike. There seems to be as few as 10 spikes on the average virion. Surface protein gp120 interacts with host CD4, CCR5 and CXCR4. Gp120 also interacts with the C-type lectins CD209/DC-SIGN and CLEC4M/DC-SIGNR (collectively referred to as DC-SIGN(R)). Gp120 and gp41 interact with GalCer. Gp120 interacts with host ITGA4/ITGB7 complex; on CD4+ T-cells, this interaction results in rapid activation of integrin ITGAL/LFA-1, which facilitates efficient cell-to-cell spreading of HIV-1. Gp120 interacts with cell-associated heparan sulfate; this interaction increases virus infectivity on permissive cells and may be involved in infection of CD4- cells.</text>
</comment>
<evidence type="ECO:0000256" key="8">
    <source>
        <dbReference type="ARBA" id="ARBA00022510"/>
    </source>
</evidence>
<feature type="transmembrane region" description="Helical" evidence="34">
    <location>
        <begin position="507"/>
        <end position="530"/>
    </location>
</feature>
<comment type="subunit">
    <text evidence="32">The mature envelope protein (Env) consists of a homotrimer of non-covalently associated gp120-gp41 heterodimers. The resulting complex protrudes from the virus surface as a spike. There seems to be as few as 10 spikes on the average virion. Interacts with host CD4, CCR5 and CXCR4. Gp120 also interacts with the C-type lectins CD209/DC-SIGN and CLEC4M/DC-SIGNR (collectively referred to as DC-SIGN(R)). Gp120 and gp41 interact with GalCer. Gp120 interacts with host ITGA4/ITGB7 complex; on CD4+ T-cells, this interaction results in rapid activation of integrin ITGAL/LFA-1, which facilitates efficient cell-to-cell spreading of HIV-1. Gp120 interacts with cell-associated heparan sulfate; this interaction increases virus infectivity on permissive cells and may be involved in infection of CD4- cells.</text>
</comment>
<evidence type="ECO:0000256" key="34">
    <source>
        <dbReference type="RuleBase" id="RU363095"/>
    </source>
</evidence>
<evidence type="ECO:0000256" key="19">
    <source>
        <dbReference type="ARBA" id="ARBA00022870"/>
    </source>
</evidence>
<dbReference type="InterPro" id="IPR000328">
    <property type="entry name" value="GP41-like"/>
</dbReference>
<dbReference type="GO" id="GO:1903908">
    <property type="term" value="P:positive regulation of plasma membrane raft polarization"/>
    <property type="evidence" value="ECO:0007669"/>
    <property type="project" value="UniProtKB-UniRule"/>
</dbReference>
<evidence type="ECO:0000256" key="5">
    <source>
        <dbReference type="ARBA" id="ARBA00004578"/>
    </source>
</evidence>
<dbReference type="Gene3D" id="1.20.5.490">
    <property type="entry name" value="Single helix bin"/>
    <property type="match status" value="1"/>
</dbReference>
<feature type="short sequence motif" description="YXXL motif; contains endocytosis signal" evidence="33">
    <location>
        <begin position="707"/>
        <end position="710"/>
    </location>
</feature>
<feature type="disulfide bond" evidence="33">
    <location>
        <begin position="226"/>
        <end position="237"/>
    </location>
</feature>
<feature type="lipid moiety-binding region" description="S-palmitoyl cysteine; by host" evidence="33">
    <location>
        <position position="828"/>
    </location>
</feature>
<proteinExistence type="inferred from homology"/>
<feature type="transmembrane region" description="Helical" evidence="34">
    <location>
        <begin position="673"/>
        <end position="700"/>
    </location>
</feature>
<evidence type="ECO:0000256" key="7">
    <source>
        <dbReference type="ARBA" id="ARBA00022506"/>
    </source>
</evidence>
<gene>
    <name evidence="33 38" type="primary">env</name>
</gene>
<comment type="subcellular location">
    <subcellularLocation>
        <location evidence="3">Host cell membrane</location>
        <topology evidence="3">Peripheral membrane protein</topology>
    </subcellularLocation>
    <subcellularLocation>
        <location evidence="1">Host cell membrane</location>
        <topology evidence="1">Single-pass type I membrane protein</topology>
    </subcellularLocation>
    <subcellularLocation>
        <location evidence="2">Host endosome membrane</location>
        <topology evidence="2">Peripheral membrane protein</topology>
    </subcellularLocation>
    <subcellularLocation>
        <location evidence="5">Host endosome membrane</location>
        <topology evidence="5">Single-pass type I membrane protein</topology>
    </subcellularLocation>
    <subcellularLocation>
        <location evidence="6">Virion membrane</location>
        <topology evidence="6">Peripheral membrane protein</topology>
    </subcellularLocation>
    <subcellularLocation>
        <location evidence="4">Virion membrane</location>
        <topology evidence="4">Single-pass type I membrane protein</topology>
    </subcellularLocation>
</comment>
<organism evidence="38">
    <name type="scientific">Human immunodeficiency virus type 1</name>
    <name type="common">HIV-1</name>
    <dbReference type="NCBI Taxonomy" id="11676"/>
    <lineage>
        <taxon>Viruses</taxon>
        <taxon>Riboviria</taxon>
        <taxon>Pararnavirae</taxon>
        <taxon>Artverviricota</taxon>
        <taxon>Revtraviricetes</taxon>
        <taxon>Ortervirales</taxon>
        <taxon>Retroviridae</taxon>
        <taxon>Orthoretrovirinae</taxon>
        <taxon>Lentivirus</taxon>
        <taxon>Lentivirus humimdef1</taxon>
    </lineage>
</organism>
<evidence type="ECO:0000256" key="12">
    <source>
        <dbReference type="ARBA" id="ARBA00022595"/>
    </source>
</evidence>
<feature type="lipid moiety-binding region" description="S-palmitoyl cysteine; by host" evidence="33">
    <location>
        <position position="759"/>
    </location>
</feature>
<comment type="domain">
    <text evidence="33">The CD4-binding region is targeted by the antibody b12.</text>
</comment>
<keyword evidence="18 33" id="KW-0946">Virion</keyword>
<dbReference type="GO" id="GO:0039654">
    <property type="term" value="P:fusion of virus membrane with host endosome membrane"/>
    <property type="evidence" value="ECO:0007669"/>
    <property type="project" value="UniProtKB-UniRule"/>
</dbReference>
<feature type="short sequence motif" description="Di-leucine internalization motif" evidence="33">
    <location>
        <begin position="846"/>
        <end position="847"/>
    </location>
</feature>
<dbReference type="SUPFAM" id="SSF58069">
    <property type="entry name" value="Virus ectodomain"/>
    <property type="match status" value="1"/>
</dbReference>
<evidence type="ECO:0000256" key="17">
    <source>
        <dbReference type="ARBA" id="ARBA00022804"/>
    </source>
</evidence>
<comment type="miscellaneous">
    <text evidence="33">Inhibitors targeting HIV-1 viral envelope proteins are used as antiretroviral drugs. Attachment of virions to the cell surface via non-specific interactions and CD4 binding can be blocked by inhibitors that include cyanovirin-N, cyclotriazadisulfonamide analogs, PRO 2000, TNX 355 and PRO 542. In addition, BMS 806 can block CD4-induced conformational changes. Env interactions with the coreceptor molecules can be targeted by CCR5 antagonists including SCH-D, maraviroc (UK 427857) and aplaviroc (GW 873140), and the CXCR4 antagonist AMD 070. Fusion of viral and cellular membranes can be inhibited by peptides such as enfuvirtide and tifuvirtide (T 1249). Resistance to inhibitors associated with mutations in Env are observed. Most of the time, single mutations confer only a modest reduction in drug susceptibility. Combination of several mutations is usually required to develop a high-level drug resistance.</text>
</comment>
<comment type="miscellaneous">
    <text evidence="33">HIV-1 lineages are divided in three main groups, M (for Major), O (for Outlier), and N (for New, or Non-M, Non-O). The vast majority of strains found worldwide belong to the group M. Group O seems to be endemic to and largely confined to Cameroon and neighboring countries in West Central Africa, where these viruses represent a small minority of HIV-1 strains. The group N is represented by a limited number of isolates from Cameroonian persons. The group M is further subdivided in 9 clades or subtypes (A to D, F to H, J and K).</text>
</comment>
<evidence type="ECO:0000256" key="21">
    <source>
        <dbReference type="ARBA" id="ARBA00022890"/>
    </source>
</evidence>
<feature type="coiled-coil region" evidence="33">
    <location>
        <begin position="628"/>
        <end position="662"/>
    </location>
</feature>
<dbReference type="InterPro" id="IPR037527">
    <property type="entry name" value="Gp160"/>
</dbReference>
<keyword evidence="16 33" id="KW-0732">Signal</keyword>
<feature type="region of interest" description="Immunosuppression" evidence="33">
    <location>
        <begin position="569"/>
        <end position="587"/>
    </location>
</feature>
<evidence type="ECO:0000256" key="24">
    <source>
        <dbReference type="ARBA" id="ARBA00023054"/>
    </source>
</evidence>
<evidence type="ECO:0000256" key="28">
    <source>
        <dbReference type="ARBA" id="ARBA00023180"/>
    </source>
</evidence>
<dbReference type="GO" id="GO:0055036">
    <property type="term" value="C:virion membrane"/>
    <property type="evidence" value="ECO:0007669"/>
    <property type="project" value="UniProtKB-SubCell"/>
</dbReference>
<dbReference type="Pfam" id="PF00517">
    <property type="entry name" value="GP41"/>
    <property type="match status" value="1"/>
</dbReference>
<dbReference type="FunFam" id="2.170.40.20:FF:000003">
    <property type="entry name" value="Envelope glycoprotein gp160"/>
    <property type="match status" value="1"/>
</dbReference>
<dbReference type="FunFam" id="2.170.40.20:FF:000001">
    <property type="entry name" value="Envelope glycoprotein gp160"/>
    <property type="match status" value="1"/>
</dbReference>
<evidence type="ECO:0000259" key="36">
    <source>
        <dbReference type="Pfam" id="PF00516"/>
    </source>
</evidence>
<feature type="region of interest" description="MPER; binding to GalCer" evidence="33">
    <location>
        <begin position="657"/>
        <end position="678"/>
    </location>
</feature>
<comment type="similarity">
    <text evidence="33">Belongs to the HIV-1 env protein family.</text>
</comment>
<feature type="chain" id="PRO_5023495826" description="Envelope glycoprotein gp160" evidence="33">
    <location>
        <begin position="32"/>
        <end position="847"/>
    </location>
</feature>
<evidence type="ECO:0000256" key="9">
    <source>
        <dbReference type="ARBA" id="ARBA00022511"/>
    </source>
</evidence>
<keyword evidence="25 33" id="KW-0472">Membrane</keyword>
<evidence type="ECO:0000256" key="25">
    <source>
        <dbReference type="ARBA" id="ARBA00023136"/>
    </source>
</evidence>
<evidence type="ECO:0000256" key="22">
    <source>
        <dbReference type="ARBA" id="ARBA00022989"/>
    </source>
</evidence>
<dbReference type="Gene3D" id="2.170.40.20">
    <property type="entry name" value="Human immunodeficiency virus 1, Gp160, envelope glycoprotein"/>
    <property type="match status" value="2"/>
</dbReference>
<evidence type="ECO:0000256" key="11">
    <source>
        <dbReference type="ARBA" id="ARBA00022581"/>
    </source>
</evidence>
<evidence type="ECO:0000256" key="32">
    <source>
        <dbReference type="ARBA" id="ARBA00062028"/>
    </source>
</evidence>
<comment type="function">
    <text evidence="33">Transmembrane protein gp41: Acts as a class I viral fusion protein. Under the current model, the protein has at least 3 conformational states: pre-fusion native state, pre-hairpin intermediate state, and post-fusion hairpin state. During fusion of viral and target intracellular membranes, the coiled coil regions (heptad repeats) assume a trimer-of-hairpins structure, positioning the fusion peptide in close proximity to the C-terminal region of the ectodomain. The formation of this structure appears to drive apposition and subsequent fusion of viral and target cell membranes. Complete fusion occurs in host cell endosomes and is dynamin-dependent, however some lipid transfer might occur at the plasma membrane. The virus undergoes clathrin-dependent internalization long before endosomal fusion, thus minimizing the surface exposure of conserved viral epitopes during fusion and reducing the efficacy of inhibitors targeting these epitopes. Membranes fusion leads to delivery of the nucleocapsid into the cytoplasm.</text>
</comment>
<evidence type="ECO:0000256" key="16">
    <source>
        <dbReference type="ARBA" id="ARBA00022729"/>
    </source>
</evidence>
<keyword evidence="26 33" id="KW-0564">Palmitate</keyword>
<evidence type="ECO:0000256" key="6">
    <source>
        <dbReference type="ARBA" id="ARBA00004650"/>
    </source>
</evidence>
<name>A0A1C8Z192_HV1</name>
<dbReference type="Gene3D" id="1.10.287.210">
    <property type="match status" value="1"/>
</dbReference>
<feature type="region of interest" description="Disordered" evidence="35">
    <location>
        <begin position="714"/>
        <end position="737"/>
    </location>
</feature>
<comment type="function">
    <text evidence="33">Surface protein gp120: Attaches the virus to the host lymphoid cell by binding to the primary receptor CD4. This interaction induces a structural rearrangement creating a high affinity binding site for a chemokine coreceptor like CXCR4 and/or CCR5. Acts as a ligand for CD209/DC-SIGN and CLEC4M/DC-SIGNR, which are respectively found on dendritic cells (DCs), and on endothelial cells of liver sinusoids and lymph node sinuses. These interactions allow capture of viral particles at mucosal surfaces by these cells and subsequent transmission to permissive cells. HIV subverts the migration properties of dendritic cells to gain access to CD4+ T-cells in lymph nodes. Virus transmission to permissive T-cells occurs either in trans (without DCs infection, through viral capture and transmission), or in cis (following DCs productive infection, through the usual CD4-gp120 interaction), thereby inducing a robust infection. In trans infection, bound virions remain infectious over days and it is proposed that they are not degraded, but protected in non-lysosomal acidic organelles within the DCs close to the cell membrane thus contributing to the viral infectious potential during DCs' migration from the periphery to the lymphoid tissues. On arrival at lymphoid tissues, intact virions recycle back to DCs' cell surface allowing virus transmission to CD4+ T-cells.</text>
</comment>
<evidence type="ECO:0000256" key="1">
    <source>
        <dbReference type="ARBA" id="ARBA00004402"/>
    </source>
</evidence>
<dbReference type="EMBL" id="KX693073">
    <property type="protein sequence ID" value="AOK87439.1"/>
    <property type="molecule type" value="Genomic_DNA"/>
</dbReference>
<evidence type="ECO:0000256" key="2">
    <source>
        <dbReference type="ARBA" id="ARBA00004433"/>
    </source>
</evidence>
<organismHost>
    <name type="scientific">Homo sapiens</name>
    <name type="common">Human</name>
    <dbReference type="NCBI Taxonomy" id="9606"/>
</organismHost>
<comment type="PTM">
    <text evidence="33">Highly glycosylated by host. The high number of glycan on the protein is reffered to as 'glycan shield' because it contributes to hide protein sequence from adaptive immune system.</text>
</comment>
<comment type="subcellular location">
    <molecule>Surface protein gp120</molecule>
    <subcellularLocation>
        <location evidence="33">Virion membrane</location>
        <topology evidence="33">Peripheral membrane protein</topology>
    </subcellularLocation>
    <subcellularLocation>
        <location evidence="33">Host cell membrane</location>
        <topology evidence="33">Peripheral membrane protein</topology>
    </subcellularLocation>
    <subcellularLocation>
        <location evidence="33">Host endosome membrane</location>
        <topology evidence="33">Single-pass type I membrane protein</topology>
    </subcellularLocation>
    <text evidence="33">The surface protein is not anchored to the viral envelope, but associates with the extravirion surface through its binding to TM. It is probably concentrated at the site of budding and incorporated into the virions possibly by contacts between the cytoplasmic tail of Env and the N-terminus of Gag.</text>
</comment>
<keyword evidence="28 33" id="KW-0325">Glycoprotein</keyword>
<comment type="domain">
    <text evidence="33">The YXXL motif is involved in determining the exact site of viral release at the surface of infected mononuclear cells and promotes endocytosis. YXXL and di-leucine endocytosis motifs interact directly or indirectly with the clathrin adapter complexes, opperate independently, and their activities are not additive.</text>
</comment>
<feature type="disulfide bond" evidence="33">
    <location>
        <begin position="593"/>
        <end position="599"/>
    </location>
</feature>
<dbReference type="GO" id="GO:0020002">
    <property type="term" value="C:host cell plasma membrane"/>
    <property type="evidence" value="ECO:0007669"/>
    <property type="project" value="UniProtKB-SubCell"/>
</dbReference>
<dbReference type="GO" id="GO:0019082">
    <property type="term" value="P:viral protein processing"/>
    <property type="evidence" value="ECO:0007669"/>
    <property type="project" value="UniProtKB-UniRule"/>
</dbReference>
<keyword evidence="7 33" id="KW-1168">Fusion of virus membrane with host membrane</keyword>
<keyword evidence="8 33" id="KW-1170">Fusion of virus membrane with host endosomal membrane</keyword>
<keyword evidence="13 33" id="KW-0165">Cleavage on pair of basic residues</keyword>
<dbReference type="GO" id="GO:0016020">
    <property type="term" value="C:membrane"/>
    <property type="evidence" value="ECO:0007669"/>
    <property type="project" value="UniProtKB-UniRule"/>
</dbReference>
<reference evidence="38" key="1">
    <citation type="submission" date="2016-08" db="EMBL/GenBank/DDBJ databases">
        <title>Escape from humoral immunity is associated with treatment failure in HIV-1-infected patients receiving long-term antiretroviral therapy: implication for predicting treatment outcome and designing individual therapeutic regimen.</title>
        <authorList>
            <person name="Ouyang Y."/>
            <person name="Yin Q."/>
            <person name="Li Z."/>
            <person name="Ma L."/>
        </authorList>
    </citation>
    <scope>NUCLEOTIDE SEQUENCE</scope>
    <source>
        <strain evidence="38">2142-0-4</strain>
    </source>
</reference>
<feature type="region of interest" description="Fusion peptide" evidence="33">
    <location>
        <begin position="507"/>
        <end position="527"/>
    </location>
</feature>
<dbReference type="FunFam" id="1.10.287.210:FF:000001">
    <property type="entry name" value="Envelope glycoprotein gp160"/>
    <property type="match status" value="1"/>
</dbReference>
<evidence type="ECO:0000256" key="30">
    <source>
        <dbReference type="ARBA" id="ARBA00023288"/>
    </source>
</evidence>
<keyword evidence="9 33" id="KW-1032">Host cell membrane</keyword>
<keyword evidence="15 33" id="KW-0053">Apoptosis</keyword>
<evidence type="ECO:0000259" key="37">
    <source>
        <dbReference type="Pfam" id="PF00517"/>
    </source>
</evidence>
<dbReference type="CDD" id="cd09909">
    <property type="entry name" value="HIV-1-like_HR1-HR2"/>
    <property type="match status" value="1"/>
</dbReference>
<evidence type="ECO:0000256" key="23">
    <source>
        <dbReference type="ARBA" id="ARBA00023046"/>
    </source>
</evidence>
<keyword evidence="23 33" id="KW-1039">Host endosome</keyword>
<dbReference type="GO" id="GO:0075512">
    <property type="term" value="P:clathrin-dependent endocytosis of virus by host cell"/>
    <property type="evidence" value="ECO:0007669"/>
    <property type="project" value="UniProtKB-UniRule"/>
</dbReference>
<dbReference type="SUPFAM" id="SSF56502">
    <property type="entry name" value="gp120 core"/>
    <property type="match status" value="2"/>
</dbReference>
<feature type="domain" description="Human immunodeficiency virus 1 envelope glycoprotein Gp120" evidence="36">
    <location>
        <begin position="33"/>
        <end position="506"/>
    </location>
</feature>
<evidence type="ECO:0000256" key="10">
    <source>
        <dbReference type="ARBA" id="ARBA00022570"/>
    </source>
</evidence>
<comment type="subcellular location">
    <molecule>Transmembrane protein gp41</molecule>
    <subcellularLocation>
        <location evidence="33">Virion membrane</location>
        <topology evidence="33">Single-pass type I membrane protein</topology>
    </subcellularLocation>
    <subcellularLocation>
        <location evidence="33">Host cell membrane</location>
        <topology evidence="33">Single-pass type I membrane protein</topology>
    </subcellularLocation>
    <subcellularLocation>
        <location evidence="33">Host endosome membrane</location>
        <topology evidence="33">Single-pass type I membrane protein</topology>
    </subcellularLocation>
    <text evidence="33">It is probably concentrated at the site of budding and incorporated into the virions possibly by contacts between the cytoplasmic tail of Env and the N-terminus of Gag.</text>
</comment>
<feature type="region of interest" description="CD4-binding loop" evidence="33">
    <location>
        <begin position="360"/>
        <end position="370"/>
    </location>
</feature>
<feature type="site" description="Cleavage; by host furin" evidence="33">
    <location>
        <begin position="506"/>
        <end position="507"/>
    </location>
</feature>
<dbReference type="GO" id="GO:0044175">
    <property type="term" value="C:host cell endosome membrane"/>
    <property type="evidence" value="ECO:0007669"/>
    <property type="project" value="UniProtKB-SubCell"/>
</dbReference>
<evidence type="ECO:0000256" key="15">
    <source>
        <dbReference type="ARBA" id="ARBA00022703"/>
    </source>
</evidence>
<evidence type="ECO:0000256" key="33">
    <source>
        <dbReference type="HAMAP-Rule" id="MF_04083"/>
    </source>
</evidence>
<keyword evidence="11 33" id="KW-0945">Host-virus interaction</keyword>
<evidence type="ECO:0000313" key="38">
    <source>
        <dbReference type="EMBL" id="AOK87439.1"/>
    </source>
</evidence>
<evidence type="ECO:0000256" key="3">
    <source>
        <dbReference type="ARBA" id="ARBA00004505"/>
    </source>
</evidence>
<accession>A0A1C8Z192</accession>
<keyword evidence="30 33" id="KW-0449">Lipoprotein</keyword>
<dbReference type="GO" id="GO:0052031">
    <property type="term" value="P:symbiont-mediated perturbation of host defense response"/>
    <property type="evidence" value="ECO:0007669"/>
    <property type="project" value="UniProtKB-UniRule"/>
</dbReference>
<keyword evidence="17 33" id="KW-1161">Viral attachment to host cell</keyword>
<keyword evidence="31 33" id="KW-1160">Virus entry into host cell</keyword>
<sequence>MRVMGIRKNCQHLWRWGTMLLGMLMICKAAENMWVTVYYGVPVWKEATTTLFCASDAKAYDTEVHNVWATHACVPTDPNPQEVVLENVTENFNMWKNNMVEQMHEDIISLWDQSLKPCVKLTPLCVTLNCSNLRNTTNTSSNTSSTTEGGEIKNCTFNITKDIKEVQDYAFFYTSDIVPIDDDNTNTSYRLTKCNTSVITQACPKVSFEPIPIHYCAPAGFAILKCNNKTFNGTGPCTNVSTVQCTHGIRPVVSTQLLLNGSLAEEEVVIRSSNFTNNARVIIVQLNESVKINCTRPNNNTRKSIQLGQGRAWYTTGEIIGDIRQAHCNLSGVEWTNTLKKITKKLREQFGNKTIIFNRSSGGDPEIEMHSFNCRGEFFYCNTSKLFNSTWNVTSTWNDTTGNGTITLPCRIKQIVNMWQEVGKAMYAPPIKGQIRCSSNITGLLLMRDGGNDENNTTGNETFRPGGGDMRDNWRSELYKYKVVKIEPLGVAPTKAKRRVVQREKRAVGIGAMFLGFLGAAGSTMGAASITLTVQARQLLSGIVQQQRNLLMAIEAQQHLLQLTVWGIKQLQARVLAVERYLKDQQLLGLWGCSGKLICTTTVPWNVSWSNKSLGEIWNNMTWMEWEREIENYTKVIYTLIEDSQNQQEKNELDLLELDKWASLWNWFDITKWLWYIKIFIMIVGGLIGLRIVFAVLSIVNRVRQGYSPLSFQTRFPAQRGPGRPEGIEEEGGEQDRDRSERLVNGFLILFWEDLRNLCLFSYHRLRDLLLIVALLGRRGWEVLRYWWNLLQYWIQELKNSAISLLNATAIAVAEGTDRVIEVLQRACRAILNIPTRIRQGLERALL</sequence>
<keyword evidence="10 33" id="KW-1165">Clathrin-mediated endocytosis of virus by host</keyword>
<keyword evidence="21 33" id="KW-1164">Virus endocytosis by host</keyword>
<feature type="chain" id="PRO_5023495827" description="Transmembrane protein gp41" evidence="33">
    <location>
        <begin position="507"/>
        <end position="847"/>
    </location>
</feature>
<dbReference type="FunFam" id="1.20.5.490:FF:000001">
    <property type="entry name" value="Envelope glycoprotein gp160"/>
    <property type="match status" value="1"/>
</dbReference>
<dbReference type="GO" id="GO:0019062">
    <property type="term" value="P:virion attachment to host cell"/>
    <property type="evidence" value="ECO:0007669"/>
    <property type="project" value="UniProtKB-UniRule"/>
</dbReference>
<evidence type="ECO:0000256" key="4">
    <source>
        <dbReference type="ARBA" id="ARBA00004563"/>
    </source>
</evidence>
<keyword evidence="22 33" id="KW-1133">Transmembrane helix</keyword>
<comment type="function">
    <text evidence="33">Envelope glycoprotein gp160: Oligomerizes in the host endoplasmic reticulum into predominantly trimers. In a second time, gp160 transits in the host Golgi, where glycosylation is completed. The precursor is then proteolytically cleaved in the trans-Golgi and thereby activated by cellular furin or furin-like proteases to produce gp120 and gp41.</text>
</comment>
<dbReference type="GO" id="GO:0005198">
    <property type="term" value="F:structural molecule activity"/>
    <property type="evidence" value="ECO:0007669"/>
    <property type="project" value="UniProtKB-UniRule"/>
</dbReference>
<keyword evidence="24 33" id="KW-0175">Coiled coil</keyword>
<feature type="disulfide bond" evidence="33">
    <location>
        <begin position="53"/>
        <end position="73"/>
    </location>
</feature>
<dbReference type="GO" id="GO:1903911">
    <property type="term" value="P:positive regulation of receptor clustering"/>
    <property type="evidence" value="ECO:0007669"/>
    <property type="project" value="UniProtKB-UniRule"/>
</dbReference>
<evidence type="ECO:0000256" key="18">
    <source>
        <dbReference type="ARBA" id="ARBA00022844"/>
    </source>
</evidence>
<feature type="disulfide bond" evidence="33">
    <location>
        <begin position="216"/>
        <end position="245"/>
    </location>
</feature>
<dbReference type="GO" id="GO:0019031">
    <property type="term" value="C:viral envelope"/>
    <property type="evidence" value="ECO:0007669"/>
    <property type="project" value="UniProtKB-KW"/>
</dbReference>
<comment type="caution">
    <text evidence="33 34">Lacks conserved residue(s) required for the propagation of feature annotation.</text>
</comment>
<evidence type="ECO:0000256" key="29">
    <source>
        <dbReference type="ARBA" id="ARBA00023280"/>
    </source>
</evidence>
<keyword evidence="27 33" id="KW-1015">Disulfide bond</keyword>
<feature type="domain" description="Retroviral envelope protein GP41-like" evidence="37">
    <location>
        <begin position="525"/>
        <end position="714"/>
    </location>
</feature>
<comment type="domain">
    <text evidence="33">The membrane proximal external region (MPER) present in gp41 is a tryptophan-rich region recognized by the antibodies 2F5, Z13, and 4E10. MPER seems to play a role in fusion.</text>
</comment>
<evidence type="ECO:0000256" key="14">
    <source>
        <dbReference type="ARBA" id="ARBA00022692"/>
    </source>
</evidence>
<keyword evidence="29 33" id="KW-0899">Viral immunoevasion</keyword>
<dbReference type="InterPro" id="IPR000777">
    <property type="entry name" value="HIV1_Gp120"/>
</dbReference>
<feature type="region of interest" description="V2" evidence="33">
    <location>
        <begin position="155"/>
        <end position="194"/>
    </location>
</feature>
<dbReference type="Pfam" id="PF00516">
    <property type="entry name" value="GP120"/>
    <property type="match status" value="1"/>
</dbReference>
<keyword evidence="20 33" id="KW-0261">Viral envelope protein</keyword>
<protein>
    <recommendedName>
        <fullName evidence="33">Envelope glycoprotein gp160</fullName>
    </recommendedName>
    <alternativeName>
        <fullName evidence="33">Env polyprotein</fullName>
    </alternativeName>
    <component>
        <recommendedName>
            <fullName evidence="33">Surface protein gp120</fullName>
            <shortName evidence="33">SU</shortName>
        </recommendedName>
        <alternativeName>
            <fullName evidence="33">Glycoprotein 120</fullName>
            <shortName evidence="33">gp120</shortName>
        </alternativeName>
    </component>
    <component>
        <recommendedName>
            <fullName evidence="33">Transmembrane protein gp41</fullName>
            <shortName evidence="33">TM</shortName>
        </recommendedName>
        <alternativeName>
            <fullName evidence="33">Glycoprotein 41</fullName>
            <shortName evidence="33">gp41</shortName>
        </alternativeName>
    </component>
</protein>
<comment type="PTM">
    <text evidence="33">Specific enzymatic cleavages in vivo yield mature proteins. Envelope glycoproteins are synthesized as a inactive precursor that is heavily N-glycosylated and processed likely by host cell furin in the Golgi to yield the mature SU and TM proteins. The cleavage site between SU and TM requires the minimal sequence [KR]-X-[KR]-R. About 2 of the 9 disulfide bonds of gp41 are reduced by P4HB/PDI, following binding to CD4 receptor.</text>
</comment>
<evidence type="ECO:0000256" key="27">
    <source>
        <dbReference type="ARBA" id="ARBA00023157"/>
    </source>
</evidence>